<evidence type="ECO:0000256" key="4">
    <source>
        <dbReference type="ARBA" id="ARBA00022737"/>
    </source>
</evidence>
<evidence type="ECO:0000256" key="5">
    <source>
        <dbReference type="ARBA" id="ARBA00022771"/>
    </source>
</evidence>
<evidence type="ECO:0000313" key="15">
    <source>
        <dbReference type="EMBL" id="GFQ83823.1"/>
    </source>
</evidence>
<evidence type="ECO:0000256" key="1">
    <source>
        <dbReference type="ARBA" id="ARBA00004123"/>
    </source>
</evidence>
<feature type="compositionally biased region" description="Polar residues" evidence="13">
    <location>
        <begin position="306"/>
        <end position="315"/>
    </location>
</feature>
<protein>
    <submittedName>
        <fullName evidence="15">Zinc finger protein AEBP2</fullName>
    </submittedName>
</protein>
<evidence type="ECO:0000256" key="11">
    <source>
        <dbReference type="ARBA" id="ARBA00037930"/>
    </source>
</evidence>
<evidence type="ECO:0000256" key="2">
    <source>
        <dbReference type="ARBA" id="ARBA00022491"/>
    </source>
</evidence>
<evidence type="ECO:0000256" key="10">
    <source>
        <dbReference type="ARBA" id="ARBA00023242"/>
    </source>
</evidence>
<dbReference type="GO" id="GO:0006357">
    <property type="term" value="P:regulation of transcription by RNA polymerase II"/>
    <property type="evidence" value="ECO:0007669"/>
    <property type="project" value="TreeGrafter"/>
</dbReference>
<accession>A0A8X6KVF2</accession>
<keyword evidence="2" id="KW-0678">Repressor</keyword>
<feature type="compositionally biased region" description="Polar residues" evidence="13">
    <location>
        <begin position="246"/>
        <end position="256"/>
    </location>
</feature>
<dbReference type="GO" id="GO:0008270">
    <property type="term" value="F:zinc ion binding"/>
    <property type="evidence" value="ECO:0007669"/>
    <property type="project" value="UniProtKB-KW"/>
</dbReference>
<sequence>MGVFGITDAHGVEKRLLVAKGKRHSLLETVTYAASAQGGSQRTLKATELECCQQLETLFTLGAESSVRTLLSLFVRPDAIPSLLVSWIPLPNADISVVTTSGGESSEPSSPSRPATPMPPLPTQHCPYECLRVDSEDSGLGPSPAKSLVNPTSPASPLQFCGDSDSLLDLSPRTDNSYESDKGPEDPFYNLDKTPAKNGSAFKFLLSSSGSPHRQTTQFPSLRCGESSTESSPSPFCEEDHLFQTARGSSHRQATPSPLLADGESSTSPFFDEQACRDDHPFQTSHPSSPHRQSTQFPSPLLGGDESSTSPNSFFDEQACRDEDHTFQNSHHRLNPQVLLIRSNFGESGGYGELTTTSSDCTSSNCSQVDPQGSSASVGTDDGDCKWLGCNRSADDNTTATDLIDHIRQCHVQSQPDDSKSYVCLWVGCKVYDRPSCSRSWLERHVLLHGGSKPFRCIVDGCRQRFSSEGILERHVNSHFPQSRGQHRERLCRKRRHKYRKRPQSNKSKDFFDDASMEHVRHNLFQLSSIEGMNSGGPPSAITFHSSVIGRRIDPSGKVNILLHWTPEEMLPDSWIFEADILSNLQKTIPLSKLPRQALQLPSMVALSKTGIVARPGKRKRK</sequence>
<dbReference type="PROSITE" id="PS00028">
    <property type="entry name" value="ZINC_FINGER_C2H2_1"/>
    <property type="match status" value="1"/>
</dbReference>
<evidence type="ECO:0000256" key="13">
    <source>
        <dbReference type="SAM" id="MobiDB-lite"/>
    </source>
</evidence>
<name>A0A8X6KVF2_TRICU</name>
<keyword evidence="3" id="KW-0479">Metal-binding</keyword>
<dbReference type="SUPFAM" id="SSF57667">
    <property type="entry name" value="beta-beta-alpha zinc fingers"/>
    <property type="match status" value="1"/>
</dbReference>
<dbReference type="InterPro" id="IPR013087">
    <property type="entry name" value="Znf_C2H2_type"/>
</dbReference>
<dbReference type="GO" id="GO:0035098">
    <property type="term" value="C:ESC/E(Z) complex"/>
    <property type="evidence" value="ECO:0007669"/>
    <property type="project" value="TreeGrafter"/>
</dbReference>
<dbReference type="AlphaFoldDB" id="A0A8X6KVF2"/>
<evidence type="ECO:0000256" key="8">
    <source>
        <dbReference type="ARBA" id="ARBA00023015"/>
    </source>
</evidence>
<evidence type="ECO:0000259" key="14">
    <source>
        <dbReference type="PROSITE" id="PS50157"/>
    </source>
</evidence>
<dbReference type="EMBL" id="BMAO01032669">
    <property type="protein sequence ID" value="GFQ83823.1"/>
    <property type="molecule type" value="Genomic_DNA"/>
</dbReference>
<keyword evidence="9" id="KW-0804">Transcription</keyword>
<dbReference type="Proteomes" id="UP000887116">
    <property type="component" value="Unassembled WGS sequence"/>
</dbReference>
<dbReference type="PANTHER" id="PTHR46541:SF1">
    <property type="entry name" value="ZINC FINGER PROTEIN AEBP2"/>
    <property type="match status" value="1"/>
</dbReference>
<keyword evidence="4" id="KW-0677">Repeat</keyword>
<evidence type="ECO:0000256" key="6">
    <source>
        <dbReference type="ARBA" id="ARBA00022833"/>
    </source>
</evidence>
<comment type="caution">
    <text evidence="15">The sequence shown here is derived from an EMBL/GenBank/DDBJ whole genome shotgun (WGS) entry which is preliminary data.</text>
</comment>
<dbReference type="Pfam" id="PF26014">
    <property type="entry name" value="SH3_AEBP2_C"/>
    <property type="match status" value="1"/>
</dbReference>
<dbReference type="Gene3D" id="3.30.160.60">
    <property type="entry name" value="Classic Zinc Finger"/>
    <property type="match status" value="2"/>
</dbReference>
<evidence type="ECO:0000256" key="9">
    <source>
        <dbReference type="ARBA" id="ARBA00023163"/>
    </source>
</evidence>
<feature type="compositionally biased region" description="Polar residues" evidence="13">
    <location>
        <begin position="206"/>
        <end position="234"/>
    </location>
</feature>
<keyword evidence="10" id="KW-0539">Nucleus</keyword>
<dbReference type="InterPro" id="IPR036236">
    <property type="entry name" value="Znf_C2H2_sf"/>
</dbReference>
<organism evidence="15 16">
    <name type="scientific">Trichonephila clavata</name>
    <name type="common">Joro spider</name>
    <name type="synonym">Nephila clavata</name>
    <dbReference type="NCBI Taxonomy" id="2740835"/>
    <lineage>
        <taxon>Eukaryota</taxon>
        <taxon>Metazoa</taxon>
        <taxon>Ecdysozoa</taxon>
        <taxon>Arthropoda</taxon>
        <taxon>Chelicerata</taxon>
        <taxon>Arachnida</taxon>
        <taxon>Araneae</taxon>
        <taxon>Araneomorphae</taxon>
        <taxon>Entelegynae</taxon>
        <taxon>Araneoidea</taxon>
        <taxon>Nephilidae</taxon>
        <taxon>Trichonephila</taxon>
    </lineage>
</organism>
<comment type="similarity">
    <text evidence="11">Belongs to the AEBP2/jing C2H2-type zinc-finger family.</text>
</comment>
<proteinExistence type="inferred from homology"/>
<gene>
    <name evidence="15" type="primary">aebp2</name>
    <name evidence="15" type="ORF">TNCT_296721</name>
</gene>
<evidence type="ECO:0000256" key="12">
    <source>
        <dbReference type="PROSITE-ProRule" id="PRU00042"/>
    </source>
</evidence>
<keyword evidence="6" id="KW-0862">Zinc</keyword>
<evidence type="ECO:0000256" key="7">
    <source>
        <dbReference type="ARBA" id="ARBA00022853"/>
    </source>
</evidence>
<evidence type="ECO:0000313" key="16">
    <source>
        <dbReference type="Proteomes" id="UP000887116"/>
    </source>
</evidence>
<dbReference type="OrthoDB" id="9984614at2759"/>
<feature type="compositionally biased region" description="Low complexity" evidence="13">
    <location>
        <begin position="99"/>
        <end position="112"/>
    </location>
</feature>
<evidence type="ECO:0000256" key="3">
    <source>
        <dbReference type="ARBA" id="ARBA00022723"/>
    </source>
</evidence>
<dbReference type="InterPro" id="IPR052130">
    <property type="entry name" value="AEBP2/jing_C2H2-ZnF"/>
</dbReference>
<feature type="compositionally biased region" description="Polar residues" evidence="13">
    <location>
        <begin position="282"/>
        <end position="298"/>
    </location>
</feature>
<dbReference type="PANTHER" id="PTHR46541">
    <property type="entry name" value="ZINC FINGER PROTEIN AEBP2"/>
    <property type="match status" value="1"/>
</dbReference>
<keyword evidence="8" id="KW-0805">Transcription regulation</keyword>
<feature type="domain" description="C2H2-type" evidence="14">
    <location>
        <begin position="455"/>
        <end position="484"/>
    </location>
</feature>
<dbReference type="InterPro" id="IPR059034">
    <property type="entry name" value="SH3_AEBP2_C"/>
</dbReference>
<dbReference type="GO" id="GO:0006325">
    <property type="term" value="P:chromatin organization"/>
    <property type="evidence" value="ECO:0007669"/>
    <property type="project" value="UniProtKB-KW"/>
</dbReference>
<keyword evidence="16" id="KW-1185">Reference proteome</keyword>
<keyword evidence="5 12" id="KW-0863">Zinc-finger</keyword>
<keyword evidence="7" id="KW-0156">Chromatin regulator</keyword>
<feature type="region of interest" description="Disordered" evidence="13">
    <location>
        <begin position="99"/>
        <end position="316"/>
    </location>
</feature>
<comment type="subcellular location">
    <subcellularLocation>
        <location evidence="1">Nucleus</location>
    </subcellularLocation>
</comment>
<dbReference type="PROSITE" id="PS50157">
    <property type="entry name" value="ZINC_FINGER_C2H2_2"/>
    <property type="match status" value="1"/>
</dbReference>
<dbReference type="SMART" id="SM00355">
    <property type="entry name" value="ZnF_C2H2"/>
    <property type="match status" value="3"/>
</dbReference>
<reference evidence="15" key="1">
    <citation type="submission" date="2020-07" db="EMBL/GenBank/DDBJ databases">
        <title>Multicomponent nature underlies the extraordinary mechanical properties of spider dragline silk.</title>
        <authorList>
            <person name="Kono N."/>
            <person name="Nakamura H."/>
            <person name="Mori M."/>
            <person name="Yoshida Y."/>
            <person name="Ohtoshi R."/>
            <person name="Malay A.D."/>
            <person name="Moran D.A.P."/>
            <person name="Tomita M."/>
            <person name="Numata K."/>
            <person name="Arakawa K."/>
        </authorList>
    </citation>
    <scope>NUCLEOTIDE SEQUENCE</scope>
</reference>